<accession>A0A645G0Q7</accession>
<dbReference type="EMBL" id="VSSQ01068170">
    <property type="protein sequence ID" value="MPN20418.1"/>
    <property type="molecule type" value="Genomic_DNA"/>
</dbReference>
<gene>
    <name evidence="1" type="ORF">SDC9_167797</name>
</gene>
<reference evidence="1" key="1">
    <citation type="submission" date="2019-08" db="EMBL/GenBank/DDBJ databases">
        <authorList>
            <person name="Kucharzyk K."/>
            <person name="Murdoch R.W."/>
            <person name="Higgins S."/>
            <person name="Loffler F."/>
        </authorList>
    </citation>
    <scope>NUCLEOTIDE SEQUENCE</scope>
</reference>
<dbReference type="AlphaFoldDB" id="A0A645G0Q7"/>
<comment type="caution">
    <text evidence="1">The sequence shown here is derived from an EMBL/GenBank/DDBJ whole genome shotgun (WGS) entry which is preliminary data.</text>
</comment>
<protein>
    <submittedName>
        <fullName evidence="1">Uncharacterized protein</fullName>
    </submittedName>
</protein>
<sequence>MQHLPRVSRSIADFRALEAQVYLRHTQIVDVLEYIDEQYIASPCSAGRACEFALNLLDVLNRMCGGNVDSRFTPKNKAAVIDIGQPIPVEYTGTRIAKERLKAITAQVEQALQAVSTDLESRWETIRFQA</sequence>
<proteinExistence type="predicted"/>
<evidence type="ECO:0000313" key="1">
    <source>
        <dbReference type="EMBL" id="MPN20418.1"/>
    </source>
</evidence>
<organism evidence="1">
    <name type="scientific">bioreactor metagenome</name>
    <dbReference type="NCBI Taxonomy" id="1076179"/>
    <lineage>
        <taxon>unclassified sequences</taxon>
        <taxon>metagenomes</taxon>
        <taxon>ecological metagenomes</taxon>
    </lineage>
</organism>
<name>A0A645G0Q7_9ZZZZ</name>